<dbReference type="OrthoDB" id="346839at2759"/>
<dbReference type="EMBL" id="SSOP01000029">
    <property type="protein sequence ID" value="KAB5593878.1"/>
    <property type="molecule type" value="Genomic_DNA"/>
</dbReference>
<accession>A0A5N5QQI1</accession>
<dbReference type="Gene3D" id="3.30.70.330">
    <property type="match status" value="1"/>
</dbReference>
<comment type="caution">
    <text evidence="5">The sequence shown here is derived from an EMBL/GenBank/DDBJ whole genome shotgun (WGS) entry which is preliminary data.</text>
</comment>
<dbReference type="GO" id="GO:0005634">
    <property type="term" value="C:nucleus"/>
    <property type="evidence" value="ECO:0007669"/>
    <property type="project" value="TreeGrafter"/>
</dbReference>
<feature type="compositionally biased region" description="Basic residues" evidence="3">
    <location>
        <begin position="16"/>
        <end position="25"/>
    </location>
</feature>
<dbReference type="Pfam" id="PF00076">
    <property type="entry name" value="RRM_1"/>
    <property type="match status" value="1"/>
</dbReference>
<keyword evidence="6" id="KW-1185">Reference proteome</keyword>
<evidence type="ECO:0000256" key="3">
    <source>
        <dbReference type="SAM" id="MobiDB-lite"/>
    </source>
</evidence>
<dbReference type="InterPro" id="IPR051229">
    <property type="entry name" value="ALYREF_mRNA_export"/>
</dbReference>
<gene>
    <name evidence="5" type="ORF">CTheo_2730</name>
</gene>
<feature type="region of interest" description="Disordered" evidence="3">
    <location>
        <begin position="1"/>
        <end position="59"/>
    </location>
</feature>
<protein>
    <submittedName>
        <fullName evidence="5">RNA recognition motif 1 in RNA-binding protein</fullName>
    </submittedName>
</protein>
<dbReference type="InterPro" id="IPR035979">
    <property type="entry name" value="RBD_domain_sf"/>
</dbReference>
<sequence length="340" mass="37083">MSAELDKSLDQIMQARPKRNHRRRASAPATTDARQRYAATLPRQKGSRPPASTSNTPAQSVAQKIMVSGLPPDVNEEQIKVGLNLVTTGFVLIRWQQELFQSTVGPLSSVQLNFDSQGRSKGSATVIFQKKGDANKAFTHSFPCPVRIHHPWRIGTVTSLLVEAGPGGPGCLEAQCRHLIPYDVHEGWVWAVLPCYPALVSSLEPVALDRDESLWHPTPRSLKKLADVTGSSHLSFLSAASRIRLINLPFPALLHSERPMKIEIVMDPTKVPPPSLASRVAPAPEGQDSKPTVGTTTDKTKGKPARGRGRRQRNSRPQKSAADLDAEMEVYKATPDEAAA</sequence>
<proteinExistence type="predicted"/>
<evidence type="ECO:0000259" key="4">
    <source>
        <dbReference type="PROSITE" id="PS50102"/>
    </source>
</evidence>
<keyword evidence="1 2" id="KW-0694">RNA-binding</keyword>
<evidence type="ECO:0000313" key="6">
    <source>
        <dbReference type="Proteomes" id="UP000383932"/>
    </source>
</evidence>
<dbReference type="GO" id="GO:0006406">
    <property type="term" value="P:mRNA export from nucleus"/>
    <property type="evidence" value="ECO:0007669"/>
    <property type="project" value="TreeGrafter"/>
</dbReference>
<dbReference type="InterPro" id="IPR025715">
    <property type="entry name" value="FoP_C"/>
</dbReference>
<dbReference type="InterPro" id="IPR012677">
    <property type="entry name" value="Nucleotide-bd_a/b_plait_sf"/>
</dbReference>
<dbReference type="InterPro" id="IPR000504">
    <property type="entry name" value="RRM_dom"/>
</dbReference>
<dbReference type="PANTHER" id="PTHR19965:SF35">
    <property type="entry name" value="RNA ANNEALING PROTEIN YRA1"/>
    <property type="match status" value="1"/>
</dbReference>
<feature type="domain" description="RRM" evidence="4">
    <location>
        <begin position="63"/>
        <end position="142"/>
    </location>
</feature>
<feature type="compositionally biased region" description="Basic residues" evidence="3">
    <location>
        <begin position="302"/>
        <end position="316"/>
    </location>
</feature>
<evidence type="ECO:0000256" key="2">
    <source>
        <dbReference type="PROSITE-ProRule" id="PRU00176"/>
    </source>
</evidence>
<dbReference type="AlphaFoldDB" id="A0A5N5QQI1"/>
<dbReference type="PANTHER" id="PTHR19965">
    <property type="entry name" value="RNA AND EXPORT FACTOR BINDING PROTEIN"/>
    <property type="match status" value="1"/>
</dbReference>
<organism evidence="5 6">
    <name type="scientific">Ceratobasidium theobromae</name>
    <dbReference type="NCBI Taxonomy" id="1582974"/>
    <lineage>
        <taxon>Eukaryota</taxon>
        <taxon>Fungi</taxon>
        <taxon>Dikarya</taxon>
        <taxon>Basidiomycota</taxon>
        <taxon>Agaricomycotina</taxon>
        <taxon>Agaricomycetes</taxon>
        <taxon>Cantharellales</taxon>
        <taxon>Ceratobasidiaceae</taxon>
        <taxon>Ceratobasidium</taxon>
    </lineage>
</organism>
<name>A0A5N5QQI1_9AGAM</name>
<dbReference type="GO" id="GO:0003729">
    <property type="term" value="F:mRNA binding"/>
    <property type="evidence" value="ECO:0007669"/>
    <property type="project" value="TreeGrafter"/>
</dbReference>
<dbReference type="PROSITE" id="PS50102">
    <property type="entry name" value="RRM"/>
    <property type="match status" value="1"/>
</dbReference>
<dbReference type="SUPFAM" id="SSF54928">
    <property type="entry name" value="RNA-binding domain, RBD"/>
    <property type="match status" value="1"/>
</dbReference>
<dbReference type="Proteomes" id="UP000383932">
    <property type="component" value="Unassembled WGS sequence"/>
</dbReference>
<evidence type="ECO:0000313" key="5">
    <source>
        <dbReference type="EMBL" id="KAB5593878.1"/>
    </source>
</evidence>
<feature type="region of interest" description="Disordered" evidence="3">
    <location>
        <begin position="271"/>
        <end position="340"/>
    </location>
</feature>
<reference evidence="5 6" key="1">
    <citation type="journal article" date="2019" name="Fungal Biol. Biotechnol.">
        <title>Draft genome sequence of fastidious pathogen Ceratobasidium theobromae, which causes vascular-streak dieback in Theobroma cacao.</title>
        <authorList>
            <person name="Ali S.S."/>
            <person name="Asman A."/>
            <person name="Shao J."/>
            <person name="Firmansyah A.P."/>
            <person name="Susilo A.W."/>
            <person name="Rosmana A."/>
            <person name="McMahon P."/>
            <person name="Junaid M."/>
            <person name="Guest D."/>
            <person name="Kheng T.Y."/>
            <person name="Meinhardt L.W."/>
            <person name="Bailey B.A."/>
        </authorList>
    </citation>
    <scope>NUCLEOTIDE SEQUENCE [LARGE SCALE GENOMIC DNA]</scope>
    <source>
        <strain evidence="5 6">CT2</strain>
    </source>
</reference>
<feature type="compositionally biased region" description="Polar residues" evidence="3">
    <location>
        <begin position="50"/>
        <end position="59"/>
    </location>
</feature>
<evidence type="ECO:0000256" key="1">
    <source>
        <dbReference type="ARBA" id="ARBA00022884"/>
    </source>
</evidence>
<dbReference type="Pfam" id="PF13865">
    <property type="entry name" value="FoP_duplication"/>
    <property type="match status" value="1"/>
</dbReference>